<reference evidence="3 4" key="1">
    <citation type="submission" date="2023-01" db="EMBL/GenBank/DDBJ databases">
        <title>Analysis of 21 Apiospora genomes using comparative genomics revels a genus with tremendous synthesis potential of carbohydrate active enzymes and secondary metabolites.</title>
        <authorList>
            <person name="Sorensen T."/>
        </authorList>
    </citation>
    <scope>NUCLEOTIDE SEQUENCE [LARGE SCALE GENOMIC DNA]</scope>
    <source>
        <strain evidence="3 4">CBS 20057</strain>
    </source>
</reference>
<dbReference type="PANTHER" id="PTHR36578">
    <property type="entry name" value="CHROMOSOME 15, WHOLE GENOME SHOTGUN SEQUENCE"/>
    <property type="match status" value="1"/>
</dbReference>
<keyword evidence="2" id="KW-0732">Signal</keyword>
<dbReference type="Proteomes" id="UP001396898">
    <property type="component" value="Unassembled WGS sequence"/>
</dbReference>
<feature type="transmembrane region" description="Helical" evidence="1">
    <location>
        <begin position="137"/>
        <end position="158"/>
    </location>
</feature>
<protein>
    <recommendedName>
        <fullName evidence="5">Apple domain-containing protein</fullName>
    </recommendedName>
</protein>
<keyword evidence="1" id="KW-1133">Transmembrane helix</keyword>
<feature type="chain" id="PRO_5046105595" description="Apple domain-containing protein" evidence="2">
    <location>
        <begin position="17"/>
        <end position="236"/>
    </location>
</feature>
<comment type="caution">
    <text evidence="3">The sequence shown here is derived from an EMBL/GenBank/DDBJ whole genome shotgun (WGS) entry which is preliminary data.</text>
</comment>
<name>A0ABR1RFU6_9PEZI</name>
<keyword evidence="1" id="KW-0812">Transmembrane</keyword>
<evidence type="ECO:0008006" key="5">
    <source>
        <dbReference type="Google" id="ProtNLM"/>
    </source>
</evidence>
<dbReference type="PANTHER" id="PTHR36578:SF1">
    <property type="entry name" value="APPLE DOMAIN-CONTAINING PROTEIN"/>
    <property type="match status" value="1"/>
</dbReference>
<proteinExistence type="predicted"/>
<evidence type="ECO:0000313" key="3">
    <source>
        <dbReference type="EMBL" id="KAK8009463.1"/>
    </source>
</evidence>
<evidence type="ECO:0000313" key="4">
    <source>
        <dbReference type="Proteomes" id="UP001396898"/>
    </source>
</evidence>
<keyword evidence="1" id="KW-0472">Membrane</keyword>
<sequence length="236" mass="25374">MKSAVAYFLLPALVAGARPVLDWTLIKNSPYPPNIHIPIGIAAHTWKWNLTADYEKAKKPINLLNQALTDIGQEGDGEGLEAFGACDVLAPGFGPVPSPDTDTAFLQSPALSSAATGALLPNGHARQFQNLQASNSAYGYMGFITLTVGVPFLFYLIVRPEELTNIARQSYDTNQCAQQCNITQGCSSFNIYFERSPTVGQSLAQAAYGCNNPPSTNVIKCVLWGGYLSAQNANNR</sequence>
<evidence type="ECO:0000256" key="1">
    <source>
        <dbReference type="SAM" id="Phobius"/>
    </source>
</evidence>
<gene>
    <name evidence="3" type="ORF">PG991_012014</name>
</gene>
<organism evidence="3 4">
    <name type="scientific">Apiospora marii</name>
    <dbReference type="NCBI Taxonomy" id="335849"/>
    <lineage>
        <taxon>Eukaryota</taxon>
        <taxon>Fungi</taxon>
        <taxon>Dikarya</taxon>
        <taxon>Ascomycota</taxon>
        <taxon>Pezizomycotina</taxon>
        <taxon>Sordariomycetes</taxon>
        <taxon>Xylariomycetidae</taxon>
        <taxon>Amphisphaeriales</taxon>
        <taxon>Apiosporaceae</taxon>
        <taxon>Apiospora</taxon>
    </lineage>
</organism>
<dbReference type="EMBL" id="JAQQWI010000016">
    <property type="protein sequence ID" value="KAK8009463.1"/>
    <property type="molecule type" value="Genomic_DNA"/>
</dbReference>
<evidence type="ECO:0000256" key="2">
    <source>
        <dbReference type="SAM" id="SignalP"/>
    </source>
</evidence>
<feature type="signal peptide" evidence="2">
    <location>
        <begin position="1"/>
        <end position="16"/>
    </location>
</feature>
<accession>A0ABR1RFU6</accession>
<keyword evidence="4" id="KW-1185">Reference proteome</keyword>